<dbReference type="PIRSF" id="PIRSF003059">
    <property type="entry name" value="Sucrose_phosphorylase"/>
    <property type="match status" value="1"/>
</dbReference>
<evidence type="ECO:0000313" key="5">
    <source>
        <dbReference type="EMBL" id="MDZ5663607.1"/>
    </source>
</evidence>
<keyword evidence="5" id="KW-0378">Hydrolase</keyword>
<dbReference type="Proteomes" id="UP001291999">
    <property type="component" value="Unassembled WGS sequence"/>
</dbReference>
<dbReference type="SMART" id="SM00642">
    <property type="entry name" value="Aamy"/>
    <property type="match status" value="1"/>
</dbReference>
<evidence type="ECO:0000256" key="1">
    <source>
        <dbReference type="ARBA" id="ARBA00008452"/>
    </source>
</evidence>
<dbReference type="SUPFAM" id="SSF51445">
    <property type="entry name" value="(Trans)glycosidases"/>
    <property type="match status" value="1"/>
</dbReference>
<organism evidence="5 6">
    <name type="scientific">Nocardioides renjunii</name>
    <dbReference type="NCBI Taxonomy" id="3095075"/>
    <lineage>
        <taxon>Bacteria</taxon>
        <taxon>Bacillati</taxon>
        <taxon>Actinomycetota</taxon>
        <taxon>Actinomycetes</taxon>
        <taxon>Propionibacteriales</taxon>
        <taxon>Nocardioidaceae</taxon>
        <taxon>Nocardioides</taxon>
    </lineage>
</organism>
<proteinExistence type="inferred from homology"/>
<name>A0ABU5KFJ5_9ACTN</name>
<dbReference type="EMBL" id="JAXQPW010000007">
    <property type="protein sequence ID" value="MDZ5663607.1"/>
    <property type="molecule type" value="Genomic_DNA"/>
</dbReference>
<reference evidence="5 6" key="1">
    <citation type="submission" date="2023-11" db="EMBL/GenBank/DDBJ databases">
        <title>Novel species in genus Nocardioides.</title>
        <authorList>
            <person name="Zhou H."/>
        </authorList>
    </citation>
    <scope>NUCLEOTIDE SEQUENCE [LARGE SCALE GENOMIC DNA]</scope>
    <source>
        <strain evidence="5 6">S-58</strain>
    </source>
</reference>
<dbReference type="PANTHER" id="PTHR38784">
    <property type="entry name" value="SUCROSE PHOSPHORYLASE"/>
    <property type="match status" value="1"/>
</dbReference>
<comment type="similarity">
    <text evidence="1">Belongs to the glycosyl hydrolase 13 family. Sucrose phosphorylase subfamily.</text>
</comment>
<evidence type="ECO:0000256" key="3">
    <source>
        <dbReference type="ARBA" id="ARBA00022679"/>
    </source>
</evidence>
<dbReference type="InterPro" id="IPR045857">
    <property type="entry name" value="O16G_dom_2"/>
</dbReference>
<evidence type="ECO:0000256" key="2">
    <source>
        <dbReference type="ARBA" id="ARBA00022676"/>
    </source>
</evidence>
<dbReference type="RefSeq" id="WP_322425350.1">
    <property type="nucleotide sequence ID" value="NZ_JAXQPW010000007.1"/>
</dbReference>
<dbReference type="PANTHER" id="PTHR38784:SF1">
    <property type="entry name" value="SUCROSE PHOSPHORYLASE"/>
    <property type="match status" value="1"/>
</dbReference>
<keyword evidence="6" id="KW-1185">Reference proteome</keyword>
<dbReference type="InterPro" id="IPR017853">
    <property type="entry name" value="GH"/>
</dbReference>
<accession>A0ABU5KFJ5</accession>
<dbReference type="Gene3D" id="3.20.20.80">
    <property type="entry name" value="Glycosidases"/>
    <property type="match status" value="1"/>
</dbReference>
<comment type="caution">
    <text evidence="5">The sequence shown here is derived from an EMBL/GenBank/DDBJ whole genome shotgun (WGS) entry which is preliminary data.</text>
</comment>
<evidence type="ECO:0000313" key="6">
    <source>
        <dbReference type="Proteomes" id="UP001291999"/>
    </source>
</evidence>
<evidence type="ECO:0000259" key="4">
    <source>
        <dbReference type="SMART" id="SM00642"/>
    </source>
</evidence>
<keyword evidence="3" id="KW-0808">Transferase</keyword>
<dbReference type="Gene3D" id="3.90.400.10">
    <property type="entry name" value="Oligo-1,6-glucosidase, Domain 2"/>
    <property type="match status" value="1"/>
</dbReference>
<dbReference type="InterPro" id="IPR006047">
    <property type="entry name" value="GH13_cat_dom"/>
</dbReference>
<dbReference type="InterPro" id="IPR016377">
    <property type="entry name" value="Sucrose_GGa_phosphorylase-rel"/>
</dbReference>
<dbReference type="GO" id="GO:0016787">
    <property type="term" value="F:hydrolase activity"/>
    <property type="evidence" value="ECO:0007669"/>
    <property type="project" value="UniProtKB-KW"/>
</dbReference>
<dbReference type="Pfam" id="PF00128">
    <property type="entry name" value="Alpha-amylase"/>
    <property type="match status" value="1"/>
</dbReference>
<sequence length="572" mass="62687">MTGTADDPGDDLGDDLAARIAPHVGLLYPDGHAEVTRRLVRLADEHAAALRGRTVPSPTHRTSCLITYADGIRRRDEAPLHTLAAFLREQVGEVLSDVHLLPMFPWTSDDGFAVVDHRVVNPSLGSWDDVAELAADRTVMFDFVANHTSSHSSWFLGWLAGDPAYDGFYLEEEPGFDVSRVVRPRTSPLFHPFERPDGSTVRAWTTFGADQVDVDVRHPGTLVELTDVLLGYLGRGASAVRLDAIGFLWKESGTTCLHLPQTHAVIKVWRALVEHVAPGARLLTETNVPHAENISYFGDGHDEAHLVYQFALPPLVLHSFVAQSTARLSEWAGGVGPVSDTATWFNFLASHDGIGMRATEGILDDAERDALVQRTHSHGGRVSWAGRPDGSRAVYELNLSYLDALCTVDEAGDPAVLAAKALAAHSILFAFLGVPAIYYHSLVGSPPDLEGMVTSRINRRINRAVLDADRLAEELRDDPRRRAVFDGMRHLMDVRRRHEAFSPFGTQRVLRLDDRVFVLVRGEGTADELVCVTNVTGEEITLPLSGTDVVTGEHADPLVVGAWGYAWLRPDS</sequence>
<keyword evidence="2" id="KW-0328">Glycosyltransferase</keyword>
<gene>
    <name evidence="5" type="ORF">SFC79_17665</name>
</gene>
<feature type="domain" description="Glycosyl hydrolase family 13 catalytic" evidence="4">
    <location>
        <begin position="80"/>
        <end position="460"/>
    </location>
</feature>
<protein>
    <submittedName>
        <fullName evidence="5">Alpha-amylase family glycosyl hydrolase</fullName>
    </submittedName>
</protein>